<evidence type="ECO:0000256" key="1">
    <source>
        <dbReference type="ARBA" id="ARBA00006484"/>
    </source>
</evidence>
<keyword evidence="2" id="KW-0521">NADP</keyword>
<proteinExistence type="inferred from homology"/>
<dbReference type="GO" id="GO:0016491">
    <property type="term" value="F:oxidoreductase activity"/>
    <property type="evidence" value="ECO:0007669"/>
    <property type="project" value="UniProtKB-KW"/>
</dbReference>
<dbReference type="CDD" id="cd05233">
    <property type="entry name" value="SDR_c"/>
    <property type="match status" value="1"/>
</dbReference>
<keyword evidence="3" id="KW-0560">Oxidoreductase</keyword>
<comment type="caution">
    <text evidence="4">The sequence shown here is derived from an EMBL/GenBank/DDBJ whole genome shotgun (WGS) entry which is preliminary data.</text>
</comment>
<name>A0A1V6UC28_9EURO</name>
<evidence type="ECO:0000256" key="2">
    <source>
        <dbReference type="ARBA" id="ARBA00022857"/>
    </source>
</evidence>
<keyword evidence="5" id="KW-1185">Reference proteome</keyword>
<dbReference type="EMBL" id="MDDG01000012">
    <property type="protein sequence ID" value="OQE36016.1"/>
    <property type="molecule type" value="Genomic_DNA"/>
</dbReference>
<dbReference type="InterPro" id="IPR002347">
    <property type="entry name" value="SDR_fam"/>
</dbReference>
<reference evidence="5" key="1">
    <citation type="journal article" date="2017" name="Nat. Microbiol.">
        <title>Global analysis of biosynthetic gene clusters reveals vast potential of secondary metabolite production in Penicillium species.</title>
        <authorList>
            <person name="Nielsen J.C."/>
            <person name="Grijseels S."/>
            <person name="Prigent S."/>
            <person name="Ji B."/>
            <person name="Dainat J."/>
            <person name="Nielsen K.F."/>
            <person name="Frisvad J.C."/>
            <person name="Workman M."/>
            <person name="Nielsen J."/>
        </authorList>
    </citation>
    <scope>NUCLEOTIDE SEQUENCE [LARGE SCALE GENOMIC DNA]</scope>
    <source>
        <strain evidence="5">IBT 31321</strain>
    </source>
</reference>
<accession>A0A1V6UC28</accession>
<dbReference type="Proteomes" id="UP000191500">
    <property type="component" value="Unassembled WGS sequence"/>
</dbReference>
<comment type="similarity">
    <text evidence="1">Belongs to the short-chain dehydrogenases/reductases (SDR) family.</text>
</comment>
<dbReference type="InterPro" id="IPR052178">
    <property type="entry name" value="Sec_Metab_Biosynth_SDR"/>
</dbReference>
<evidence type="ECO:0000313" key="4">
    <source>
        <dbReference type="EMBL" id="OQE36016.1"/>
    </source>
</evidence>
<evidence type="ECO:0008006" key="6">
    <source>
        <dbReference type="Google" id="ProtNLM"/>
    </source>
</evidence>
<dbReference type="AlphaFoldDB" id="A0A1V6UC28"/>
<evidence type="ECO:0000313" key="5">
    <source>
        <dbReference type="Proteomes" id="UP000191500"/>
    </source>
</evidence>
<evidence type="ECO:0000256" key="3">
    <source>
        <dbReference type="ARBA" id="ARBA00023002"/>
    </source>
</evidence>
<dbReference type="InterPro" id="IPR036291">
    <property type="entry name" value="NAD(P)-bd_dom_sf"/>
</dbReference>
<dbReference type="PANTHER" id="PTHR43618:SF13">
    <property type="entry name" value="CHAIN DEHYDROGENASE, PUTATIVE (AFU_ORTHOLOGUE AFUA_1G17650)-RELATED"/>
    <property type="match status" value="1"/>
</dbReference>
<dbReference type="PANTHER" id="PTHR43618">
    <property type="entry name" value="7-ALPHA-HYDROXYSTEROID DEHYDROGENASE"/>
    <property type="match status" value="1"/>
</dbReference>
<dbReference type="Gene3D" id="3.40.50.720">
    <property type="entry name" value="NAD(P)-binding Rossmann-like Domain"/>
    <property type="match status" value="1"/>
</dbReference>
<protein>
    <recommendedName>
        <fullName evidence="6">Ketoreductase (KR) domain-containing protein</fullName>
    </recommendedName>
</protein>
<dbReference type="PRINTS" id="PR00081">
    <property type="entry name" value="GDHRDH"/>
</dbReference>
<gene>
    <name evidence="4" type="ORF">PENCOP_c012G01842</name>
</gene>
<dbReference type="STRING" id="36646.A0A1V6UC28"/>
<organism evidence="4 5">
    <name type="scientific">Penicillium coprophilum</name>
    <dbReference type="NCBI Taxonomy" id="36646"/>
    <lineage>
        <taxon>Eukaryota</taxon>
        <taxon>Fungi</taxon>
        <taxon>Dikarya</taxon>
        <taxon>Ascomycota</taxon>
        <taxon>Pezizomycotina</taxon>
        <taxon>Eurotiomycetes</taxon>
        <taxon>Eurotiomycetidae</taxon>
        <taxon>Eurotiales</taxon>
        <taxon>Aspergillaceae</taxon>
        <taxon>Penicillium</taxon>
    </lineage>
</organism>
<sequence length="256" mass="27753">MPSTPVILVTAGSAGLGAVVAKAFAREGYRVVVNYISNFERAKSLVAQLSGQEAGQSAGDQDSVRYIAIRADLGSQNDIQHLVKETYDTMGRIDVVFSNGGWSRFRDTTSIDDNVFGEDWDQAFNINVKSHLWILHAAKPYLEQGEGSFITTSSIAGVRGMGSSLAYGVTKAAQLHMVKALAGMVGPNIRVNSVSPGLLQTDWAKRFTDEQKEVHRQQTKLKRFVELEDVAAQVLLLARSRSMTGTNTVIDGGCSL</sequence>
<dbReference type="Pfam" id="PF13561">
    <property type="entry name" value="adh_short_C2"/>
    <property type="match status" value="1"/>
</dbReference>
<dbReference type="SUPFAM" id="SSF51735">
    <property type="entry name" value="NAD(P)-binding Rossmann-fold domains"/>
    <property type="match status" value="1"/>
</dbReference>